<feature type="compositionally biased region" description="Basic and acidic residues" evidence="4">
    <location>
        <begin position="381"/>
        <end position="392"/>
    </location>
</feature>
<dbReference type="EMBL" id="FWZX01000016">
    <property type="protein sequence ID" value="SMF45409.1"/>
    <property type="molecule type" value="Genomic_DNA"/>
</dbReference>
<dbReference type="GO" id="GO:0043709">
    <property type="term" value="P:cell adhesion involved in single-species biofilm formation"/>
    <property type="evidence" value="ECO:0007669"/>
    <property type="project" value="TreeGrafter"/>
</dbReference>
<feature type="region of interest" description="Disordered" evidence="4">
    <location>
        <begin position="1"/>
        <end position="29"/>
    </location>
</feature>
<evidence type="ECO:0000256" key="2">
    <source>
        <dbReference type="ARBA" id="ARBA00034247"/>
    </source>
</evidence>
<proteinExistence type="predicted"/>
<comment type="catalytic activity">
    <reaction evidence="2">
        <text>2 GTP = 3',3'-c-di-GMP + 2 diphosphate</text>
        <dbReference type="Rhea" id="RHEA:24898"/>
        <dbReference type="ChEBI" id="CHEBI:33019"/>
        <dbReference type="ChEBI" id="CHEBI:37565"/>
        <dbReference type="ChEBI" id="CHEBI:58805"/>
        <dbReference type="EC" id="2.7.7.65"/>
    </reaction>
</comment>
<dbReference type="EC" id="2.7.7.65" evidence="1"/>
<feature type="domain" description="GGDEF" evidence="5">
    <location>
        <begin position="236"/>
        <end position="371"/>
    </location>
</feature>
<evidence type="ECO:0000313" key="6">
    <source>
        <dbReference type="EMBL" id="SMF45409.1"/>
    </source>
</evidence>
<evidence type="ECO:0000313" key="7">
    <source>
        <dbReference type="Proteomes" id="UP000192917"/>
    </source>
</evidence>
<dbReference type="STRING" id="560819.SAMN05428998_1164"/>
<dbReference type="InterPro" id="IPR000160">
    <property type="entry name" value="GGDEF_dom"/>
</dbReference>
<dbReference type="SUPFAM" id="SSF55073">
    <property type="entry name" value="Nucleotide cyclase"/>
    <property type="match status" value="1"/>
</dbReference>
<dbReference type="Pfam" id="PF00990">
    <property type="entry name" value="GGDEF"/>
    <property type="match status" value="1"/>
</dbReference>
<feature type="compositionally biased region" description="Polar residues" evidence="4">
    <location>
        <begin position="1"/>
        <end position="12"/>
    </location>
</feature>
<dbReference type="CDD" id="cd01949">
    <property type="entry name" value="GGDEF"/>
    <property type="match status" value="1"/>
</dbReference>
<evidence type="ECO:0000256" key="1">
    <source>
        <dbReference type="ARBA" id="ARBA00012528"/>
    </source>
</evidence>
<dbReference type="Proteomes" id="UP000192917">
    <property type="component" value="Unassembled WGS sequence"/>
</dbReference>
<accession>A0A1Y6C4J1</accession>
<dbReference type="PANTHER" id="PTHR45138">
    <property type="entry name" value="REGULATORY COMPONENTS OF SENSORY TRANSDUCTION SYSTEM"/>
    <property type="match status" value="1"/>
</dbReference>
<dbReference type="AlphaFoldDB" id="A0A1Y6C4J1"/>
<dbReference type="PANTHER" id="PTHR45138:SF9">
    <property type="entry name" value="DIGUANYLATE CYCLASE DGCM-RELATED"/>
    <property type="match status" value="1"/>
</dbReference>
<dbReference type="InterPro" id="IPR043128">
    <property type="entry name" value="Rev_trsase/Diguanyl_cyclase"/>
</dbReference>
<dbReference type="GO" id="GO:0005886">
    <property type="term" value="C:plasma membrane"/>
    <property type="evidence" value="ECO:0007669"/>
    <property type="project" value="TreeGrafter"/>
</dbReference>
<dbReference type="Gene3D" id="3.30.70.270">
    <property type="match status" value="1"/>
</dbReference>
<reference evidence="6 7" key="1">
    <citation type="submission" date="2017-04" db="EMBL/GenBank/DDBJ databases">
        <authorList>
            <person name="Afonso C.L."/>
            <person name="Miller P.J."/>
            <person name="Scott M.A."/>
            <person name="Spackman E."/>
            <person name="Goraichik I."/>
            <person name="Dimitrov K.M."/>
            <person name="Suarez D.L."/>
            <person name="Swayne D.E."/>
        </authorList>
    </citation>
    <scope>NUCLEOTIDE SEQUENCE [LARGE SCALE GENOMIC DNA]</scope>
    <source>
        <strain evidence="6 7">USBA 355</strain>
    </source>
</reference>
<feature type="coiled-coil region" evidence="3">
    <location>
        <begin position="178"/>
        <end position="205"/>
    </location>
</feature>
<organism evidence="6 7">
    <name type="scientific">Tistlia consotensis USBA 355</name>
    <dbReference type="NCBI Taxonomy" id="560819"/>
    <lineage>
        <taxon>Bacteria</taxon>
        <taxon>Pseudomonadati</taxon>
        <taxon>Pseudomonadota</taxon>
        <taxon>Alphaproteobacteria</taxon>
        <taxon>Rhodospirillales</taxon>
        <taxon>Rhodovibrionaceae</taxon>
        <taxon>Tistlia</taxon>
    </lineage>
</organism>
<feature type="region of interest" description="Disordered" evidence="4">
    <location>
        <begin position="367"/>
        <end position="392"/>
    </location>
</feature>
<name>A0A1Y6C4J1_9PROT</name>
<evidence type="ECO:0000259" key="5">
    <source>
        <dbReference type="PROSITE" id="PS50887"/>
    </source>
</evidence>
<keyword evidence="7" id="KW-1185">Reference proteome</keyword>
<dbReference type="InterPro" id="IPR029787">
    <property type="entry name" value="Nucleotide_cyclase"/>
</dbReference>
<keyword evidence="3" id="KW-0175">Coiled coil</keyword>
<protein>
    <recommendedName>
        <fullName evidence="1">diguanylate cyclase</fullName>
        <ecNumber evidence="1">2.7.7.65</ecNumber>
    </recommendedName>
</protein>
<dbReference type="FunFam" id="3.30.70.270:FF:000001">
    <property type="entry name" value="Diguanylate cyclase domain protein"/>
    <property type="match status" value="1"/>
</dbReference>
<sequence>MADSAPSISSPGKSAAKPSGGGRSKAQAESARLAELTLASMKERGIPADPMNYAVWYAYHSGRRPELKRAIDALIEKGERFTATRNEELFSGFFSADRQSETFGATGIKLEAAMARILELVSDASGNAERYGERLENFSGAIERVGERSGGADGQADGELAVLIQGIVEETQGMLERSRALETRLASSSEELAELRHTLQEVRIEATTDGLTGLANRKQFDLSLKLAATAAEESGKPLCLLMTDVDHFKRFNDSFGHRIGDQVLKTLAHILKSGVRDTDTPARYGGEEFAVILPEIDLDDAIALADRLRQALAGKRLTNRTTGADYGTVTISVGVARLRRGETLDDLIARADSALYRAKGAGRNCIVDERDQTRRGGPQRSEAKGEAPRAAG</sequence>
<dbReference type="SMART" id="SM00267">
    <property type="entry name" value="GGDEF"/>
    <property type="match status" value="1"/>
</dbReference>
<gene>
    <name evidence="6" type="ORF">SAMN05428998_1164</name>
</gene>
<dbReference type="GO" id="GO:1902201">
    <property type="term" value="P:negative regulation of bacterial-type flagellum-dependent cell motility"/>
    <property type="evidence" value="ECO:0007669"/>
    <property type="project" value="TreeGrafter"/>
</dbReference>
<dbReference type="InterPro" id="IPR050469">
    <property type="entry name" value="Diguanylate_Cyclase"/>
</dbReference>
<evidence type="ECO:0000256" key="3">
    <source>
        <dbReference type="SAM" id="Coils"/>
    </source>
</evidence>
<dbReference type="RefSeq" id="WP_085124113.1">
    <property type="nucleotide sequence ID" value="NZ_FWZX01000016.1"/>
</dbReference>
<dbReference type="GO" id="GO:0052621">
    <property type="term" value="F:diguanylate cyclase activity"/>
    <property type="evidence" value="ECO:0007669"/>
    <property type="project" value="UniProtKB-EC"/>
</dbReference>
<evidence type="ECO:0000256" key="4">
    <source>
        <dbReference type="SAM" id="MobiDB-lite"/>
    </source>
</evidence>
<dbReference type="NCBIfam" id="TIGR00254">
    <property type="entry name" value="GGDEF"/>
    <property type="match status" value="1"/>
</dbReference>
<dbReference type="PROSITE" id="PS50887">
    <property type="entry name" value="GGDEF"/>
    <property type="match status" value="1"/>
</dbReference>